<dbReference type="GO" id="GO:0008270">
    <property type="term" value="F:zinc ion binding"/>
    <property type="evidence" value="ECO:0007669"/>
    <property type="project" value="UniProtKB-UniRule"/>
</dbReference>
<keyword evidence="3" id="KW-0645">Protease</keyword>
<feature type="binding site" evidence="1">
    <location>
        <position position="15"/>
    </location>
    <ligand>
        <name>Zn(2+)</name>
        <dbReference type="ChEBI" id="CHEBI:29105"/>
    </ligand>
</feature>
<evidence type="ECO:0000313" key="3">
    <source>
        <dbReference type="EMBL" id="CDH04479.1"/>
    </source>
</evidence>
<dbReference type="SUPFAM" id="SSF57716">
    <property type="entry name" value="Glucocorticoid receptor-like (DNA-binding domain)"/>
    <property type="match status" value="1"/>
</dbReference>
<dbReference type="GO" id="GO:0046983">
    <property type="term" value="F:protein dimerization activity"/>
    <property type="evidence" value="ECO:0007669"/>
    <property type="project" value="UniProtKB-UniRule"/>
</dbReference>
<dbReference type="HOGENOM" id="CLU_1642155_0_0_6"/>
<dbReference type="GO" id="GO:0005524">
    <property type="term" value="F:ATP binding"/>
    <property type="evidence" value="ECO:0007669"/>
    <property type="project" value="UniProtKB-KW"/>
</dbReference>
<accession>A0A077P0Z2</accession>
<reference evidence="3" key="1">
    <citation type="submission" date="2013-07" db="EMBL/GenBank/DDBJ databases">
        <title>Sub-species coevolution in mutualistic symbiosis.</title>
        <authorList>
            <person name="Murfin K."/>
            <person name="Klassen J."/>
            <person name="Lee M."/>
            <person name="Forst S."/>
            <person name="Stock P."/>
            <person name="Goodrich-Blair H."/>
        </authorList>
    </citation>
    <scope>NUCLEOTIDE SEQUENCE [LARGE SCALE GENOMIC DNA]</scope>
    <source>
        <strain evidence="3">Oregonense</strain>
    </source>
</reference>
<keyword evidence="1" id="KW-0862">Zinc</keyword>
<evidence type="ECO:0000259" key="2">
    <source>
        <dbReference type="PROSITE" id="PS51902"/>
    </source>
</evidence>
<dbReference type="Pfam" id="PF06689">
    <property type="entry name" value="zf-C4_ClpX"/>
    <property type="match status" value="1"/>
</dbReference>
<keyword evidence="1" id="KW-0143">Chaperone</keyword>
<dbReference type="AlphaFoldDB" id="A0A077P0Z2"/>
<feature type="binding site" evidence="1">
    <location>
        <position position="40"/>
    </location>
    <ligand>
        <name>Zn(2+)</name>
        <dbReference type="ChEBI" id="CHEBI:29105"/>
    </ligand>
</feature>
<dbReference type="Gene3D" id="6.20.220.10">
    <property type="entry name" value="ClpX chaperone, C4-type zinc finger domain"/>
    <property type="match status" value="1"/>
</dbReference>
<keyword evidence="3" id="KW-0378">Hydrolase</keyword>
<feature type="binding site" evidence="1">
    <location>
        <position position="37"/>
    </location>
    <ligand>
        <name>Zn(2+)</name>
        <dbReference type="ChEBI" id="CHEBI:29105"/>
    </ligand>
</feature>
<proteinExistence type="inferred from homology"/>
<dbReference type="InterPro" id="IPR059188">
    <property type="entry name" value="Znf_CLPX-like"/>
</dbReference>
<keyword evidence="1" id="KW-0479">Metal-binding</keyword>
<gene>
    <name evidence="3" type="ORF">XBO1_1300053</name>
</gene>
<dbReference type="GO" id="GO:0051082">
    <property type="term" value="F:unfolded protein binding"/>
    <property type="evidence" value="ECO:0007669"/>
    <property type="project" value="UniProtKB-UniRule"/>
</dbReference>
<comment type="similarity">
    <text evidence="1">Belongs to the ClpX chaperone family.</text>
</comment>
<comment type="caution">
    <text evidence="3">The sequence shown here is derived from an EMBL/GenBank/DDBJ whole genome shotgun (WGS) entry which is preliminary data.</text>
</comment>
<dbReference type="InterPro" id="IPR038366">
    <property type="entry name" value="Znf_CppX_C4_sf"/>
</dbReference>
<feature type="binding site" evidence="1">
    <location>
        <position position="18"/>
    </location>
    <ligand>
        <name>Zn(2+)</name>
        <dbReference type="ChEBI" id="CHEBI:29105"/>
    </ligand>
</feature>
<dbReference type="InterPro" id="IPR010603">
    <property type="entry name" value="Znf_CppX_C4"/>
</dbReference>
<organism evidence="3">
    <name type="scientific">Xenorhabdus bovienii str. oregonense</name>
    <dbReference type="NCBI Taxonomy" id="1398202"/>
    <lineage>
        <taxon>Bacteria</taxon>
        <taxon>Pseudomonadati</taxon>
        <taxon>Pseudomonadota</taxon>
        <taxon>Gammaproteobacteria</taxon>
        <taxon>Enterobacterales</taxon>
        <taxon>Morganellaceae</taxon>
        <taxon>Xenorhabdus</taxon>
    </lineage>
</organism>
<dbReference type="PROSITE" id="PS51902">
    <property type="entry name" value="CLPX_ZB"/>
    <property type="match status" value="1"/>
</dbReference>
<evidence type="ECO:0000256" key="1">
    <source>
        <dbReference type="PROSITE-ProRule" id="PRU01250"/>
    </source>
</evidence>
<sequence>MINYQGVVMAEKLYCSFCGKSKDETKALVAGPHVYICDECIDLCQEIVLERKKVKEVETFDKSAADLYRFLYGSVAGSFNRAVVCPHAILQEQTGLDKAQMKAAIALLTERHMLQVVPYGRACALYLVGGSFAEIQFDDSSQSYNVKASVLIKPNSKSKLFP</sequence>
<feature type="domain" description="ClpX-type ZB" evidence="2">
    <location>
        <begin position="3"/>
        <end position="56"/>
    </location>
</feature>
<dbReference type="EMBL" id="CBSX010000036">
    <property type="protein sequence ID" value="CDH04479.1"/>
    <property type="molecule type" value="Genomic_DNA"/>
</dbReference>
<dbReference type="Proteomes" id="UP000028483">
    <property type="component" value="Unassembled WGS sequence"/>
</dbReference>
<dbReference type="GO" id="GO:0006457">
    <property type="term" value="P:protein folding"/>
    <property type="evidence" value="ECO:0007669"/>
    <property type="project" value="UniProtKB-UniRule"/>
</dbReference>
<keyword evidence="3" id="KW-0547">Nucleotide-binding</keyword>
<dbReference type="GO" id="GO:0006508">
    <property type="term" value="P:proteolysis"/>
    <property type="evidence" value="ECO:0007669"/>
    <property type="project" value="UniProtKB-KW"/>
</dbReference>
<dbReference type="SMART" id="SM00994">
    <property type="entry name" value="zf-C4_ClpX"/>
    <property type="match status" value="1"/>
</dbReference>
<protein>
    <submittedName>
        <fullName evidence="3">Putative Similar to ATP-dependent Clp protease ATP-binding subunit ClpX</fullName>
    </submittedName>
</protein>
<keyword evidence="3" id="KW-0067">ATP-binding</keyword>
<dbReference type="GO" id="GO:0008233">
    <property type="term" value="F:peptidase activity"/>
    <property type="evidence" value="ECO:0007669"/>
    <property type="project" value="UniProtKB-KW"/>
</dbReference>
<name>A0A077P0Z2_XENBV</name>